<keyword evidence="13" id="KW-0333">Golgi apparatus</keyword>
<evidence type="ECO:0000256" key="2">
    <source>
        <dbReference type="ARBA" id="ARBA00004358"/>
    </source>
</evidence>
<dbReference type="SUPFAM" id="SSF50911">
    <property type="entry name" value="Mannose 6-phosphate receptor domain"/>
    <property type="match status" value="1"/>
</dbReference>
<keyword evidence="11 19" id="KW-1133">Transmembrane helix</keyword>
<evidence type="ECO:0000256" key="7">
    <source>
        <dbReference type="ARBA" id="ARBA00022448"/>
    </source>
</evidence>
<dbReference type="GO" id="GO:0031966">
    <property type="term" value="C:mitochondrial membrane"/>
    <property type="evidence" value="ECO:0007669"/>
    <property type="project" value="UniProtKB-SubCell"/>
</dbReference>
<dbReference type="Proteomes" id="UP000001194">
    <property type="component" value="Unassembled WGS sequence"/>
</dbReference>
<reference evidence="22 23" key="1">
    <citation type="journal article" date="2008" name="Nature">
        <title>The genome of Laccaria bicolor provides insights into mycorrhizal symbiosis.</title>
        <authorList>
            <person name="Martin F."/>
            <person name="Aerts A."/>
            <person name="Ahren D."/>
            <person name="Brun A."/>
            <person name="Danchin E.G.J."/>
            <person name="Duchaussoy F."/>
            <person name="Gibon J."/>
            <person name="Kohler A."/>
            <person name="Lindquist E."/>
            <person name="Pereda V."/>
            <person name="Salamov A."/>
            <person name="Shapiro H.J."/>
            <person name="Wuyts J."/>
            <person name="Blaudez D."/>
            <person name="Buee M."/>
            <person name="Brokstein P."/>
            <person name="Canbaeck B."/>
            <person name="Cohen D."/>
            <person name="Courty P.E."/>
            <person name="Coutinho P.M."/>
            <person name="Delaruelle C."/>
            <person name="Detter J.C."/>
            <person name="Deveau A."/>
            <person name="DiFazio S."/>
            <person name="Duplessis S."/>
            <person name="Fraissinet-Tachet L."/>
            <person name="Lucic E."/>
            <person name="Frey-Klett P."/>
            <person name="Fourrey C."/>
            <person name="Feussner I."/>
            <person name="Gay G."/>
            <person name="Grimwood J."/>
            <person name="Hoegger P.J."/>
            <person name="Jain P."/>
            <person name="Kilaru S."/>
            <person name="Labbe J."/>
            <person name="Lin Y.C."/>
            <person name="Legue V."/>
            <person name="Le Tacon F."/>
            <person name="Marmeisse R."/>
            <person name="Melayah D."/>
            <person name="Montanini B."/>
            <person name="Muratet M."/>
            <person name="Nehls U."/>
            <person name="Niculita-Hirzel H."/>
            <person name="Oudot-Le Secq M.P."/>
            <person name="Peter M."/>
            <person name="Quesneville H."/>
            <person name="Rajashekar B."/>
            <person name="Reich M."/>
            <person name="Rouhier N."/>
            <person name="Schmutz J."/>
            <person name="Yin T."/>
            <person name="Chalot M."/>
            <person name="Henrissat B."/>
            <person name="Kuees U."/>
            <person name="Lucas S."/>
            <person name="Van de Peer Y."/>
            <person name="Podila G.K."/>
            <person name="Polle A."/>
            <person name="Pukkila P.J."/>
            <person name="Richardson P.M."/>
            <person name="Rouze P."/>
            <person name="Sanders I.R."/>
            <person name="Stajich J.E."/>
            <person name="Tunlid A."/>
            <person name="Tuskan G."/>
            <person name="Grigoriev I.V."/>
        </authorList>
    </citation>
    <scope>NUCLEOTIDE SEQUENCE [LARGE SCALE GENOMIC DNA]</scope>
    <source>
        <strain evidence="23">S238N-H82 / ATCC MYA-4686</strain>
    </source>
</reference>
<dbReference type="InterPro" id="IPR009011">
    <property type="entry name" value="Man6P_isomerase_rcpt-bd_dom_sf"/>
</dbReference>
<dbReference type="InParanoid" id="B0DW39"/>
<gene>
    <name evidence="22" type="ORF">LACBIDRAFT_312416</name>
</gene>
<evidence type="ECO:0000256" key="18">
    <source>
        <dbReference type="SAM" id="MobiDB-lite"/>
    </source>
</evidence>
<dbReference type="GO" id="GO:0034045">
    <property type="term" value="C:phagophore assembly site membrane"/>
    <property type="evidence" value="ECO:0007669"/>
    <property type="project" value="UniProtKB-SubCell"/>
</dbReference>
<feature type="chain" id="PRO_5002747363" description="Autophagy-related protein 27" evidence="20">
    <location>
        <begin position="25"/>
        <end position="459"/>
    </location>
</feature>
<dbReference type="GO" id="GO:0006914">
    <property type="term" value="P:autophagy"/>
    <property type="evidence" value="ECO:0007669"/>
    <property type="project" value="UniProtKB-KW"/>
</dbReference>
<keyword evidence="12" id="KW-0072">Autophagy</keyword>
<evidence type="ECO:0000256" key="14">
    <source>
        <dbReference type="ARBA" id="ARBA00023128"/>
    </source>
</evidence>
<dbReference type="PANTHER" id="PTHR15071">
    <property type="entry name" value="MANNOSE-6-PHOSPHATE RECEPTOR FAMILY MEMBER"/>
    <property type="match status" value="1"/>
</dbReference>
<keyword evidence="15 19" id="KW-0472">Membrane</keyword>
<feature type="compositionally biased region" description="Low complexity" evidence="18">
    <location>
        <begin position="372"/>
        <end position="388"/>
    </location>
</feature>
<keyword evidence="16" id="KW-1015">Disulfide bond</keyword>
<dbReference type="GO" id="GO:0005770">
    <property type="term" value="C:late endosome"/>
    <property type="evidence" value="ECO:0007669"/>
    <property type="project" value="TreeGrafter"/>
</dbReference>
<keyword evidence="10" id="KW-0653">Protein transport</keyword>
<dbReference type="STRING" id="486041.B0DW39"/>
<dbReference type="PROSITE" id="PS51914">
    <property type="entry name" value="MRH"/>
    <property type="match status" value="1"/>
</dbReference>
<evidence type="ECO:0000256" key="15">
    <source>
        <dbReference type="ARBA" id="ARBA00023136"/>
    </source>
</evidence>
<organism evidence="23">
    <name type="scientific">Laccaria bicolor (strain S238N-H82 / ATCC MYA-4686)</name>
    <name type="common">Bicoloured deceiver</name>
    <name type="synonym">Laccaria laccata var. bicolor</name>
    <dbReference type="NCBI Taxonomy" id="486041"/>
    <lineage>
        <taxon>Eukaryota</taxon>
        <taxon>Fungi</taxon>
        <taxon>Dikarya</taxon>
        <taxon>Basidiomycota</taxon>
        <taxon>Agaricomycotina</taxon>
        <taxon>Agaricomycetes</taxon>
        <taxon>Agaricomycetidae</taxon>
        <taxon>Agaricales</taxon>
        <taxon>Agaricineae</taxon>
        <taxon>Hydnangiaceae</taxon>
        <taxon>Laccaria</taxon>
    </lineage>
</organism>
<comment type="similarity">
    <text evidence="5">Belongs to the ATG27 family.</text>
</comment>
<evidence type="ECO:0000256" key="13">
    <source>
        <dbReference type="ARBA" id="ARBA00023034"/>
    </source>
</evidence>
<evidence type="ECO:0000256" key="8">
    <source>
        <dbReference type="ARBA" id="ARBA00022692"/>
    </source>
</evidence>
<evidence type="ECO:0000256" key="19">
    <source>
        <dbReference type="SAM" id="Phobius"/>
    </source>
</evidence>
<keyword evidence="17" id="KW-0968">Cytoplasmic vesicle</keyword>
<dbReference type="OrthoDB" id="4504960at2759"/>
<comment type="subcellular location">
    <subcellularLocation>
        <location evidence="2">Cytoplasmic vesicle membrane</location>
        <topology evidence="2">Single-pass type I membrane protein</topology>
    </subcellularLocation>
    <subcellularLocation>
        <location evidence="4">Golgi apparatus membrane</location>
        <topology evidence="4">Single-pass type I membrane protein</topology>
    </subcellularLocation>
    <subcellularLocation>
        <location evidence="1">Mitochondrion membrane</location>
        <topology evidence="1">Single-pass membrane protein</topology>
    </subcellularLocation>
    <subcellularLocation>
        <location evidence="3">Preautophagosomal structure membrane</location>
        <topology evidence="3">Single-pass type I membrane protein</topology>
    </subcellularLocation>
</comment>
<keyword evidence="14" id="KW-0496">Mitochondrion</keyword>
<dbReference type="InterPro" id="IPR018939">
    <property type="entry name" value="Autophagy-rel_prot_27"/>
</dbReference>
<dbReference type="RefSeq" id="XP_001888211.1">
    <property type="nucleotide sequence ID" value="XM_001888176.1"/>
</dbReference>
<protein>
    <recommendedName>
        <fullName evidence="6">Autophagy-related protein 27</fullName>
    </recommendedName>
</protein>
<feature type="compositionally biased region" description="Pro residues" evidence="18">
    <location>
        <begin position="360"/>
        <end position="371"/>
    </location>
</feature>
<dbReference type="GO" id="GO:0007034">
    <property type="term" value="P:vacuolar transport"/>
    <property type="evidence" value="ECO:0007669"/>
    <property type="project" value="TreeGrafter"/>
</dbReference>
<dbReference type="AlphaFoldDB" id="B0DW39"/>
<evidence type="ECO:0000256" key="16">
    <source>
        <dbReference type="ARBA" id="ARBA00023157"/>
    </source>
</evidence>
<dbReference type="GO" id="GO:0000139">
    <property type="term" value="C:Golgi membrane"/>
    <property type="evidence" value="ECO:0007669"/>
    <property type="project" value="UniProtKB-SubCell"/>
</dbReference>
<evidence type="ECO:0000256" key="17">
    <source>
        <dbReference type="ARBA" id="ARBA00023329"/>
    </source>
</evidence>
<dbReference type="GO" id="GO:0015031">
    <property type="term" value="P:protein transport"/>
    <property type="evidence" value="ECO:0007669"/>
    <property type="project" value="UniProtKB-KW"/>
</dbReference>
<dbReference type="GO" id="GO:0010008">
    <property type="term" value="C:endosome membrane"/>
    <property type="evidence" value="ECO:0007669"/>
    <property type="project" value="UniProtKB-SubCell"/>
</dbReference>
<dbReference type="GeneID" id="6083858"/>
<feature type="compositionally biased region" description="Basic and acidic residues" evidence="18">
    <location>
        <begin position="447"/>
        <end position="459"/>
    </location>
</feature>
<sequence length="459" mass="48796">MLSRTCFKANLVILGLITIAIADADKPCTIHDDGKFYDLNTLKASKDYEVKWPGGRTFAINVCQAVKTETFGLKDEIAQADVAAFIRRGHGDFALGKVNTTLSVFDSKPRITISEGSHCTTKDEKPTDVRASAVIDFICDLSVFGSGEPLLVAQLPPGNDDIGCGYMIEWRTHLACPTSESSGFWGFIAITAVIFLVLLMTYTVLGTLYNRYVLQLRGFDQIPQFSVESMKYHGSEAWIWISDIIADLDIGGGGHNRPGPNSASSSSGLPFSANSVITPNPVSHHAQAQVTNIDPEDVIGPAPIGRGLGGAAGAGGFIRPQLQTRGSSFSRKPETNPVSHQTQVNAAIAAQSLSYTASKSPPPKSPPPPRQQQPLPSSASSSSTTPRAAVRPGPTTGEERQFMLGDDQEGDEADVGQEMDFVKPVPSEDDTAAGSPSASNSSMAVLRGRDLGGGEMTRL</sequence>
<dbReference type="Gene3D" id="2.70.130.10">
    <property type="entry name" value="Mannose-6-phosphate receptor binding domain"/>
    <property type="match status" value="1"/>
</dbReference>
<keyword evidence="9 20" id="KW-0732">Signal</keyword>
<feature type="compositionally biased region" description="Polar residues" evidence="18">
    <location>
        <begin position="434"/>
        <end position="443"/>
    </location>
</feature>
<dbReference type="PANTHER" id="PTHR15071:SF0">
    <property type="entry name" value="MANNOSE 6-PHOSPHATE RECEPTOR-LIKE PROTEIN 1"/>
    <property type="match status" value="1"/>
</dbReference>
<feature type="region of interest" description="Disordered" evidence="18">
    <location>
        <begin position="355"/>
        <end position="459"/>
    </location>
</feature>
<evidence type="ECO:0000256" key="4">
    <source>
        <dbReference type="ARBA" id="ARBA00004614"/>
    </source>
</evidence>
<dbReference type="Pfam" id="PF09451">
    <property type="entry name" value="ATG27"/>
    <property type="match status" value="1"/>
</dbReference>
<evidence type="ECO:0000256" key="6">
    <source>
        <dbReference type="ARBA" id="ARBA00013776"/>
    </source>
</evidence>
<feature type="signal peptide" evidence="20">
    <location>
        <begin position="1"/>
        <end position="24"/>
    </location>
</feature>
<feature type="domain" description="MRH" evidence="21">
    <location>
        <begin position="26"/>
        <end position="178"/>
    </location>
</feature>
<keyword evidence="8 19" id="KW-0812">Transmembrane</keyword>
<evidence type="ECO:0000259" key="21">
    <source>
        <dbReference type="PROSITE" id="PS51914"/>
    </source>
</evidence>
<evidence type="ECO:0000256" key="10">
    <source>
        <dbReference type="ARBA" id="ARBA00022927"/>
    </source>
</evidence>
<evidence type="ECO:0000256" key="1">
    <source>
        <dbReference type="ARBA" id="ARBA00004304"/>
    </source>
</evidence>
<keyword evidence="23" id="KW-1185">Reference proteome</keyword>
<evidence type="ECO:0000256" key="11">
    <source>
        <dbReference type="ARBA" id="ARBA00022989"/>
    </source>
</evidence>
<evidence type="ECO:0000256" key="3">
    <source>
        <dbReference type="ARBA" id="ARBA00004472"/>
    </source>
</evidence>
<dbReference type="HOGENOM" id="CLU_631679_0_0_1"/>
<proteinExistence type="inferred from homology"/>
<keyword evidence="7" id="KW-0813">Transport</keyword>
<evidence type="ECO:0000313" key="22">
    <source>
        <dbReference type="EMBL" id="EDR01169.1"/>
    </source>
</evidence>
<evidence type="ECO:0000256" key="12">
    <source>
        <dbReference type="ARBA" id="ARBA00023006"/>
    </source>
</evidence>
<feature type="region of interest" description="Disordered" evidence="18">
    <location>
        <begin position="295"/>
        <end position="318"/>
    </location>
</feature>
<dbReference type="KEGG" id="lbc:LACBIDRAFT_312416"/>
<dbReference type="EMBL" id="DS547142">
    <property type="protein sequence ID" value="EDR01169.1"/>
    <property type="molecule type" value="Genomic_DNA"/>
</dbReference>
<feature type="compositionally biased region" description="Gly residues" evidence="18">
    <location>
        <begin position="306"/>
        <end position="316"/>
    </location>
</feature>
<feature type="compositionally biased region" description="Acidic residues" evidence="18">
    <location>
        <begin position="406"/>
        <end position="417"/>
    </location>
</feature>
<evidence type="ECO:0000313" key="23">
    <source>
        <dbReference type="Proteomes" id="UP000001194"/>
    </source>
</evidence>
<evidence type="ECO:0000256" key="9">
    <source>
        <dbReference type="ARBA" id="ARBA00022729"/>
    </source>
</evidence>
<feature type="transmembrane region" description="Helical" evidence="19">
    <location>
        <begin position="184"/>
        <end position="209"/>
    </location>
</feature>
<evidence type="ECO:0000256" key="5">
    <source>
        <dbReference type="ARBA" id="ARBA00005363"/>
    </source>
</evidence>
<dbReference type="InterPro" id="IPR044865">
    <property type="entry name" value="MRH_dom"/>
</dbReference>
<evidence type="ECO:0000256" key="20">
    <source>
        <dbReference type="SAM" id="SignalP"/>
    </source>
</evidence>
<accession>B0DW39</accession>
<name>B0DW39_LACBS</name>